<proteinExistence type="predicted"/>
<comment type="caution">
    <text evidence="1">The sequence shown here is derived from an EMBL/GenBank/DDBJ whole genome shotgun (WGS) entry which is preliminary data.</text>
</comment>
<dbReference type="AlphaFoldDB" id="A0A4Z2FY17"/>
<accession>A0A4Z2FY17</accession>
<name>A0A4Z2FY17_9TELE</name>
<evidence type="ECO:0000313" key="2">
    <source>
        <dbReference type="Proteomes" id="UP000314294"/>
    </source>
</evidence>
<sequence length="77" mass="8295">MIIKAVSSLWKINANRFPSAVVLYLEVPGAGASEVFGPICGHRALPDCVDRVQPVAPGRSGVQLHHRPHPQRSCSIV</sequence>
<gene>
    <name evidence="1" type="ORF">EYF80_043652</name>
</gene>
<reference evidence="1 2" key="1">
    <citation type="submission" date="2019-03" db="EMBL/GenBank/DDBJ databases">
        <title>First draft genome of Liparis tanakae, snailfish: a comprehensive survey of snailfish specific genes.</title>
        <authorList>
            <person name="Kim W."/>
            <person name="Song I."/>
            <person name="Jeong J.-H."/>
            <person name="Kim D."/>
            <person name="Kim S."/>
            <person name="Ryu S."/>
            <person name="Song J.Y."/>
            <person name="Lee S.K."/>
        </authorList>
    </citation>
    <scope>NUCLEOTIDE SEQUENCE [LARGE SCALE GENOMIC DNA]</scope>
    <source>
        <tissue evidence="1">Muscle</tissue>
    </source>
</reference>
<keyword evidence="2" id="KW-1185">Reference proteome</keyword>
<organism evidence="1 2">
    <name type="scientific">Liparis tanakae</name>
    <name type="common">Tanaka's snailfish</name>
    <dbReference type="NCBI Taxonomy" id="230148"/>
    <lineage>
        <taxon>Eukaryota</taxon>
        <taxon>Metazoa</taxon>
        <taxon>Chordata</taxon>
        <taxon>Craniata</taxon>
        <taxon>Vertebrata</taxon>
        <taxon>Euteleostomi</taxon>
        <taxon>Actinopterygii</taxon>
        <taxon>Neopterygii</taxon>
        <taxon>Teleostei</taxon>
        <taxon>Neoteleostei</taxon>
        <taxon>Acanthomorphata</taxon>
        <taxon>Eupercaria</taxon>
        <taxon>Perciformes</taxon>
        <taxon>Cottioidei</taxon>
        <taxon>Cottales</taxon>
        <taxon>Liparidae</taxon>
        <taxon>Liparis</taxon>
    </lineage>
</organism>
<protein>
    <submittedName>
        <fullName evidence="1">Uncharacterized protein</fullName>
    </submittedName>
</protein>
<evidence type="ECO:0000313" key="1">
    <source>
        <dbReference type="EMBL" id="TNN46147.1"/>
    </source>
</evidence>
<dbReference type="EMBL" id="SRLO01000805">
    <property type="protein sequence ID" value="TNN46147.1"/>
    <property type="molecule type" value="Genomic_DNA"/>
</dbReference>
<dbReference type="Proteomes" id="UP000314294">
    <property type="component" value="Unassembled WGS sequence"/>
</dbReference>